<dbReference type="FunFam" id="1.10.10.10:FF:000001">
    <property type="entry name" value="LysR family transcriptional regulator"/>
    <property type="match status" value="1"/>
</dbReference>
<gene>
    <name evidence="6" type="ORF">LX16_4676</name>
</gene>
<evidence type="ECO:0000256" key="1">
    <source>
        <dbReference type="ARBA" id="ARBA00009437"/>
    </source>
</evidence>
<evidence type="ECO:0000256" key="4">
    <source>
        <dbReference type="ARBA" id="ARBA00023163"/>
    </source>
</evidence>
<dbReference type="Gene3D" id="1.10.10.10">
    <property type="entry name" value="Winged helix-like DNA-binding domain superfamily/Winged helix DNA-binding domain"/>
    <property type="match status" value="1"/>
</dbReference>
<keyword evidence="2" id="KW-0805">Transcription regulation</keyword>
<dbReference type="PANTHER" id="PTHR30419">
    <property type="entry name" value="HTH-TYPE TRANSCRIPTIONAL REGULATOR YBHD"/>
    <property type="match status" value="1"/>
</dbReference>
<dbReference type="CDD" id="cd05466">
    <property type="entry name" value="PBP2_LTTR_substrate"/>
    <property type="match status" value="1"/>
</dbReference>
<comment type="caution">
    <text evidence="6">The sequence shown here is derived from an EMBL/GenBank/DDBJ whole genome shotgun (WGS) entry which is preliminary data.</text>
</comment>
<dbReference type="AlphaFoldDB" id="A0A562UQM2"/>
<accession>A0A562UQM2</accession>
<dbReference type="GO" id="GO:0005829">
    <property type="term" value="C:cytosol"/>
    <property type="evidence" value="ECO:0007669"/>
    <property type="project" value="TreeGrafter"/>
</dbReference>
<proteinExistence type="inferred from homology"/>
<protein>
    <submittedName>
        <fullName evidence="6">DNA-binding transcriptional LysR family regulator</fullName>
    </submittedName>
</protein>
<evidence type="ECO:0000259" key="5">
    <source>
        <dbReference type="PROSITE" id="PS50931"/>
    </source>
</evidence>
<dbReference type="InterPro" id="IPR036390">
    <property type="entry name" value="WH_DNA-bd_sf"/>
</dbReference>
<evidence type="ECO:0000256" key="2">
    <source>
        <dbReference type="ARBA" id="ARBA00023015"/>
    </source>
</evidence>
<dbReference type="PRINTS" id="PR00039">
    <property type="entry name" value="HTHLYSR"/>
</dbReference>
<keyword evidence="4" id="KW-0804">Transcription</keyword>
<dbReference type="Proteomes" id="UP000321617">
    <property type="component" value="Unassembled WGS sequence"/>
</dbReference>
<name>A0A562UQM2_9ACTN</name>
<dbReference type="InterPro" id="IPR005119">
    <property type="entry name" value="LysR_subst-bd"/>
</dbReference>
<dbReference type="OrthoDB" id="3181812at2"/>
<dbReference type="Pfam" id="PF00126">
    <property type="entry name" value="HTH_1"/>
    <property type="match status" value="1"/>
</dbReference>
<comment type="similarity">
    <text evidence="1">Belongs to the LysR transcriptional regulatory family.</text>
</comment>
<keyword evidence="7" id="KW-1185">Reference proteome</keyword>
<dbReference type="InterPro" id="IPR000847">
    <property type="entry name" value="LysR_HTH_N"/>
</dbReference>
<dbReference type="Gene3D" id="3.40.190.290">
    <property type="match status" value="1"/>
</dbReference>
<dbReference type="InterPro" id="IPR036388">
    <property type="entry name" value="WH-like_DNA-bd_sf"/>
</dbReference>
<reference evidence="6 7" key="1">
    <citation type="journal article" date="2013" name="Stand. Genomic Sci.">
        <title>Genomic Encyclopedia of Type Strains, Phase I: The one thousand microbial genomes (KMG-I) project.</title>
        <authorList>
            <person name="Kyrpides N.C."/>
            <person name="Woyke T."/>
            <person name="Eisen J.A."/>
            <person name="Garrity G."/>
            <person name="Lilburn T.G."/>
            <person name="Beck B.J."/>
            <person name="Whitman W.B."/>
            <person name="Hugenholtz P."/>
            <person name="Klenk H.P."/>
        </authorList>
    </citation>
    <scope>NUCLEOTIDE SEQUENCE [LARGE SCALE GENOMIC DNA]</scope>
    <source>
        <strain evidence="6 7">DSM 45044</strain>
    </source>
</reference>
<dbReference type="EMBL" id="VLLL01000009">
    <property type="protein sequence ID" value="TWJ07894.1"/>
    <property type="molecule type" value="Genomic_DNA"/>
</dbReference>
<dbReference type="PROSITE" id="PS50931">
    <property type="entry name" value="HTH_LYSR"/>
    <property type="match status" value="1"/>
</dbReference>
<evidence type="ECO:0000313" key="6">
    <source>
        <dbReference type="EMBL" id="TWJ07894.1"/>
    </source>
</evidence>
<dbReference type="Pfam" id="PF03466">
    <property type="entry name" value="LysR_substrate"/>
    <property type="match status" value="1"/>
</dbReference>
<dbReference type="GO" id="GO:0003700">
    <property type="term" value="F:DNA-binding transcription factor activity"/>
    <property type="evidence" value="ECO:0007669"/>
    <property type="project" value="InterPro"/>
</dbReference>
<dbReference type="InterPro" id="IPR050950">
    <property type="entry name" value="HTH-type_LysR_regulators"/>
</dbReference>
<evidence type="ECO:0000313" key="7">
    <source>
        <dbReference type="Proteomes" id="UP000321617"/>
    </source>
</evidence>
<organism evidence="6 7">
    <name type="scientific">Stackebrandtia albiflava</name>
    <dbReference type="NCBI Taxonomy" id="406432"/>
    <lineage>
        <taxon>Bacteria</taxon>
        <taxon>Bacillati</taxon>
        <taxon>Actinomycetota</taxon>
        <taxon>Actinomycetes</taxon>
        <taxon>Glycomycetales</taxon>
        <taxon>Glycomycetaceae</taxon>
        <taxon>Stackebrandtia</taxon>
    </lineage>
</organism>
<dbReference type="SUPFAM" id="SSF53850">
    <property type="entry name" value="Periplasmic binding protein-like II"/>
    <property type="match status" value="1"/>
</dbReference>
<dbReference type="SUPFAM" id="SSF46785">
    <property type="entry name" value="Winged helix' DNA-binding domain"/>
    <property type="match status" value="1"/>
</dbReference>
<evidence type="ECO:0000256" key="3">
    <source>
        <dbReference type="ARBA" id="ARBA00023125"/>
    </source>
</evidence>
<dbReference type="RefSeq" id="WP_147143211.1">
    <property type="nucleotide sequence ID" value="NZ_BAABIJ010000005.1"/>
</dbReference>
<feature type="domain" description="HTH lysR-type" evidence="5">
    <location>
        <begin position="1"/>
        <end position="58"/>
    </location>
</feature>
<dbReference type="GO" id="GO:0003677">
    <property type="term" value="F:DNA binding"/>
    <property type="evidence" value="ECO:0007669"/>
    <property type="project" value="UniProtKB-KW"/>
</dbReference>
<sequence length="296" mass="31535">MDIRQLEYFLAVVDHGGISRAARALYLAQPSLSQAIRTLERDVGSRLFNRLGRGLVLTEAGRALVEPARQAVRSLDVARASVSAVETMVSGNLTIAAMPSPAVEPLSSMIQRFTAAFPDVTVVVRDGQVAQAVIEMVHNGRTEVGILSSWDHPAEADVHLREVQRQRFVLVAPPGGDFAPGEPVPWTALSGHRLIVGEHGTGIRRLVEQIRAAGVAVTIAVETEHREAVLPLVLKGVGVGVLAEAWRPLAERAGAVVCDLAPAASLRLLLAFRKGWLSPAATEFVALASDTPASRA</sequence>
<keyword evidence="3 6" id="KW-0238">DNA-binding</keyword>